<dbReference type="Proteomes" id="UP000193719">
    <property type="component" value="Unassembled WGS sequence"/>
</dbReference>
<evidence type="ECO:0000256" key="8">
    <source>
        <dbReference type="ARBA" id="ARBA00022741"/>
    </source>
</evidence>
<comment type="function">
    <text evidence="19">Mevalonate kinase; part of the second module of ergosterol biosynthesis pathway that includes the middle steps of the pathway. The second module is carried out in the vacuole and involves the formation of farnesyl diphosphate, which is also an important intermediate in the biosynthesis of ubiquinone, dolichol, heme and prenylated proteins.</text>
</comment>
<evidence type="ECO:0000313" key="23">
    <source>
        <dbReference type="Proteomes" id="UP000193719"/>
    </source>
</evidence>
<dbReference type="InterPro" id="IPR014721">
    <property type="entry name" value="Ribsml_uS5_D2-typ_fold_subgr"/>
</dbReference>
<keyword evidence="5 19" id="KW-0444">Lipid biosynthesis</keyword>
<keyword evidence="8 19" id="KW-0547">Nucleotide-binding</keyword>
<dbReference type="Gene3D" id="3.30.230.10">
    <property type="match status" value="1"/>
</dbReference>
<keyword evidence="9 19" id="KW-0418">Kinase</keyword>
<evidence type="ECO:0000256" key="6">
    <source>
        <dbReference type="ARBA" id="ARBA00022679"/>
    </source>
</evidence>
<dbReference type="InterPro" id="IPR020568">
    <property type="entry name" value="Ribosomal_Su5_D2-typ_SF"/>
</dbReference>
<feature type="domain" description="GHMP kinase C-terminal" evidence="21">
    <location>
        <begin position="280"/>
        <end position="342"/>
    </location>
</feature>
<evidence type="ECO:0000256" key="5">
    <source>
        <dbReference type="ARBA" id="ARBA00022516"/>
    </source>
</evidence>
<comment type="caution">
    <text evidence="22">The sequence shown here is derived from an EMBL/GenBank/DDBJ whole genome shotgun (WGS) entry which is preliminary data.</text>
</comment>
<evidence type="ECO:0000256" key="10">
    <source>
        <dbReference type="ARBA" id="ARBA00022840"/>
    </source>
</evidence>
<comment type="catalytic activity">
    <reaction evidence="17">
        <text>(R)-mevalonate + ATP = (R)-5-phosphomevalonate + ADP + H(+)</text>
        <dbReference type="Rhea" id="RHEA:17065"/>
        <dbReference type="ChEBI" id="CHEBI:15378"/>
        <dbReference type="ChEBI" id="CHEBI:30616"/>
        <dbReference type="ChEBI" id="CHEBI:36464"/>
        <dbReference type="ChEBI" id="CHEBI:58146"/>
        <dbReference type="ChEBI" id="CHEBI:456216"/>
        <dbReference type="EC" id="2.7.1.36"/>
    </reaction>
    <physiologicalReaction direction="left-to-right" evidence="17">
        <dbReference type="Rhea" id="RHEA:17066"/>
    </physiologicalReaction>
</comment>
<evidence type="ECO:0000256" key="16">
    <source>
        <dbReference type="ARBA" id="ARBA00023221"/>
    </source>
</evidence>
<evidence type="ECO:0000256" key="15">
    <source>
        <dbReference type="ARBA" id="ARBA00023166"/>
    </source>
</evidence>
<dbReference type="GO" id="GO:0004496">
    <property type="term" value="F:mevalonate kinase activity"/>
    <property type="evidence" value="ECO:0007669"/>
    <property type="project" value="UniProtKB-EC"/>
</dbReference>
<dbReference type="STRING" id="1754191.A0A1Y1VME1"/>
<evidence type="ECO:0000256" key="3">
    <source>
        <dbReference type="ARBA" id="ARBA00012103"/>
    </source>
</evidence>
<dbReference type="InterPro" id="IPR006203">
    <property type="entry name" value="GHMP_knse_ATP-bd_CS"/>
</dbReference>
<dbReference type="GO" id="GO:0046872">
    <property type="term" value="F:metal ion binding"/>
    <property type="evidence" value="ECO:0007669"/>
    <property type="project" value="UniProtKB-KW"/>
</dbReference>
<dbReference type="PANTHER" id="PTHR43290:SF2">
    <property type="entry name" value="MEVALONATE KINASE"/>
    <property type="match status" value="1"/>
</dbReference>
<keyword evidence="12 19" id="KW-0752">Steroid biosynthesis</keyword>
<evidence type="ECO:0000256" key="13">
    <source>
        <dbReference type="ARBA" id="ARBA00023011"/>
    </source>
</evidence>
<dbReference type="InterPro" id="IPR036554">
    <property type="entry name" value="GHMP_kinase_C_sf"/>
</dbReference>
<dbReference type="PANTHER" id="PTHR43290">
    <property type="entry name" value="MEVALONATE KINASE"/>
    <property type="match status" value="1"/>
</dbReference>
<dbReference type="GO" id="GO:0006696">
    <property type="term" value="P:ergosterol biosynthetic process"/>
    <property type="evidence" value="ECO:0007669"/>
    <property type="project" value="TreeGrafter"/>
</dbReference>
<dbReference type="Gene3D" id="3.30.70.890">
    <property type="entry name" value="GHMP kinase, C-terminal domain"/>
    <property type="match status" value="1"/>
</dbReference>
<evidence type="ECO:0000313" key="22">
    <source>
        <dbReference type="EMBL" id="ORX59064.1"/>
    </source>
</evidence>
<dbReference type="PRINTS" id="PR00959">
    <property type="entry name" value="MEVGALKINASE"/>
</dbReference>
<proteinExistence type="inferred from homology"/>
<keyword evidence="6 19" id="KW-0808">Transferase</keyword>
<evidence type="ECO:0000256" key="7">
    <source>
        <dbReference type="ARBA" id="ARBA00022723"/>
    </source>
</evidence>
<accession>A0A1Y1VME1</accession>
<comment type="similarity">
    <text evidence="2 19">Belongs to the GHMP kinase family. Mevalonate kinase subfamily.</text>
</comment>
<dbReference type="GO" id="GO:0005829">
    <property type="term" value="C:cytosol"/>
    <property type="evidence" value="ECO:0007669"/>
    <property type="project" value="TreeGrafter"/>
</dbReference>
<keyword evidence="10 19" id="KW-0067">ATP-binding</keyword>
<reference evidence="22 23" key="2">
    <citation type="submission" date="2016-08" db="EMBL/GenBank/DDBJ databases">
        <title>Pervasive Adenine N6-methylation of Active Genes in Fungi.</title>
        <authorList>
            <consortium name="DOE Joint Genome Institute"/>
            <person name="Mondo S.J."/>
            <person name="Dannebaum R.O."/>
            <person name="Kuo R.C."/>
            <person name="Labutti K."/>
            <person name="Haridas S."/>
            <person name="Kuo A."/>
            <person name="Salamov A."/>
            <person name="Ahrendt S.R."/>
            <person name="Lipzen A."/>
            <person name="Sullivan W."/>
            <person name="Andreopoulos W.B."/>
            <person name="Clum A."/>
            <person name="Lindquist E."/>
            <person name="Daum C."/>
            <person name="Ramamoorthy G.K."/>
            <person name="Gryganskyi A."/>
            <person name="Culley D."/>
            <person name="Magnuson J.K."/>
            <person name="James T.Y."/>
            <person name="O'Malley M.A."/>
            <person name="Stajich J.E."/>
            <person name="Spatafora J.W."/>
            <person name="Visel A."/>
            <person name="Grigoriev I.V."/>
        </authorList>
    </citation>
    <scope>NUCLEOTIDE SEQUENCE [LARGE SCALE GENOMIC DNA]</scope>
    <source>
        <strain evidence="23">finn</strain>
    </source>
</reference>
<dbReference type="EMBL" id="MCFH01000003">
    <property type="protein sequence ID" value="ORX59064.1"/>
    <property type="molecule type" value="Genomic_DNA"/>
</dbReference>
<evidence type="ECO:0000256" key="11">
    <source>
        <dbReference type="ARBA" id="ARBA00022842"/>
    </source>
</evidence>
<evidence type="ECO:0000256" key="18">
    <source>
        <dbReference type="ARBA" id="ARBA00029438"/>
    </source>
</evidence>
<dbReference type="OrthoDB" id="1652964at2759"/>
<dbReference type="NCBIfam" id="TIGR00549">
    <property type="entry name" value="mevalon_kin"/>
    <property type="match status" value="1"/>
</dbReference>
<dbReference type="PROSITE" id="PS00627">
    <property type="entry name" value="GHMP_KINASES_ATP"/>
    <property type="match status" value="1"/>
</dbReference>
<evidence type="ECO:0000256" key="4">
    <source>
        <dbReference type="ARBA" id="ARBA00022490"/>
    </source>
</evidence>
<name>A0A1Y1VME1_9FUNG</name>
<evidence type="ECO:0000256" key="17">
    <source>
        <dbReference type="ARBA" id="ARBA00029310"/>
    </source>
</evidence>
<protein>
    <recommendedName>
        <fullName evidence="3 19">Mevalonate kinase</fullName>
        <shortName evidence="19">MK</shortName>
        <ecNumber evidence="3 19">2.7.1.36</ecNumber>
    </recommendedName>
</protein>
<evidence type="ECO:0000256" key="1">
    <source>
        <dbReference type="ARBA" id="ARBA00004496"/>
    </source>
</evidence>
<keyword evidence="13 19" id="KW-0756">Sterol biosynthesis</keyword>
<evidence type="ECO:0000256" key="9">
    <source>
        <dbReference type="ARBA" id="ARBA00022777"/>
    </source>
</evidence>
<dbReference type="SUPFAM" id="SSF54211">
    <property type="entry name" value="Ribosomal protein S5 domain 2-like"/>
    <property type="match status" value="1"/>
</dbReference>
<comment type="pathway">
    <text evidence="18 19">Isoprenoid biosynthesis; isopentenyl diphosphate biosynthesis via mevalonate pathway; isopentenyl diphosphate from (R)-mevalonate: step 1/3.</text>
</comment>
<organism evidence="22 23">
    <name type="scientific">Piromyces finnis</name>
    <dbReference type="NCBI Taxonomy" id="1754191"/>
    <lineage>
        <taxon>Eukaryota</taxon>
        <taxon>Fungi</taxon>
        <taxon>Fungi incertae sedis</taxon>
        <taxon>Chytridiomycota</taxon>
        <taxon>Chytridiomycota incertae sedis</taxon>
        <taxon>Neocallimastigomycetes</taxon>
        <taxon>Neocallimastigales</taxon>
        <taxon>Neocallimastigaceae</taxon>
        <taxon>Piromyces</taxon>
    </lineage>
</organism>
<feature type="domain" description="GHMP kinase N-terminal" evidence="20">
    <location>
        <begin position="122"/>
        <end position="202"/>
    </location>
</feature>
<dbReference type="AlphaFoldDB" id="A0A1Y1VME1"/>
<reference evidence="22 23" key="1">
    <citation type="submission" date="2016-08" db="EMBL/GenBank/DDBJ databases">
        <title>Genomes of anaerobic fungi encode conserved fungal cellulosomes for biomass hydrolysis.</title>
        <authorList>
            <consortium name="DOE Joint Genome Institute"/>
            <person name="Haitjema C.H."/>
            <person name="Gilmore S.P."/>
            <person name="Henske J.K."/>
            <person name="Solomon K.V."/>
            <person name="De Groot R."/>
            <person name="Kuo A."/>
            <person name="Mondo S.J."/>
            <person name="Salamov A.A."/>
            <person name="Labutti K."/>
            <person name="Zhao Z."/>
            <person name="Chiniquy J."/>
            <person name="Barry K."/>
            <person name="Brewer H.M."/>
            <person name="Purvine S.O."/>
            <person name="Wright A.T."/>
            <person name="Boxma B."/>
            <person name="Van Alen T."/>
            <person name="Hackstein J.H."/>
            <person name="Baker S.E."/>
            <person name="Grigoriev I.V."/>
            <person name="O'Malley M.A."/>
        </authorList>
    </citation>
    <scope>NUCLEOTIDE SEQUENCE [LARGE SCALE GENOMIC DNA]</scope>
    <source>
        <strain evidence="23">finn</strain>
    </source>
</reference>
<keyword evidence="7" id="KW-0479">Metal-binding</keyword>
<keyword evidence="14 19" id="KW-0443">Lipid metabolism</keyword>
<dbReference type="GO" id="GO:0019287">
    <property type="term" value="P:isopentenyl diphosphate biosynthetic process, mevalonate pathway"/>
    <property type="evidence" value="ECO:0007669"/>
    <property type="project" value="UniProtKB-UniPathway"/>
</dbReference>
<evidence type="ECO:0000259" key="20">
    <source>
        <dbReference type="Pfam" id="PF00288"/>
    </source>
</evidence>
<dbReference type="UniPathway" id="UPA00057">
    <property type="reaction ID" value="UER00098"/>
</dbReference>
<dbReference type="InterPro" id="IPR013750">
    <property type="entry name" value="GHMP_kinase_C_dom"/>
</dbReference>
<dbReference type="EC" id="2.7.1.36" evidence="3 19"/>
<keyword evidence="16 19" id="KW-0753">Steroid metabolism</keyword>
<evidence type="ECO:0000259" key="21">
    <source>
        <dbReference type="Pfam" id="PF08544"/>
    </source>
</evidence>
<dbReference type="FunFam" id="3.30.70.890:FF:000003">
    <property type="entry name" value="Mevalonate kinase"/>
    <property type="match status" value="1"/>
</dbReference>
<keyword evidence="11" id="KW-0460">Magnesium</keyword>
<comment type="subcellular location">
    <subcellularLocation>
        <location evidence="1 19">Cytoplasm</location>
    </subcellularLocation>
</comment>
<sequence length="388" mass="43371">MRNCNDIVVTSAPGKVIIFGEHAVVYGKTAIAGSLGLRCYSKVEKTDKNTVQLILPDIHMDKSFSIEELKELKSSQKIDINNPEPIPNDLKNKLISISQPFESFAMEQATLSFLYLYLCISTEITGIRVEVKSYLPVGAGLGSSAAYGVSLVSSLLCFFNHIEKDNFKNKDTLKLINDWAFIAEKIAHGNPSGIDNSVSTYGRAQAYTKGNLTALESFNSFRFILTNTNVPKNTKVQVQNVRNLYDNYPSVINPILDSIHNIGERCKELFTNENDGKKIIKELKDMIDVNHYLLCSLNVGHEKIEQVRQITKKYSLHTKITGAGGGGCMLTFVPNESEEDTILCVKNELKNNHFTCYDTTIGGDGVLIHQMNNEYIHEADEEQIKQIF</sequence>
<keyword evidence="4 19" id="KW-0963">Cytoplasm</keyword>
<dbReference type="Pfam" id="PF08544">
    <property type="entry name" value="GHMP_kinases_C"/>
    <property type="match status" value="1"/>
</dbReference>
<dbReference type="SUPFAM" id="SSF55060">
    <property type="entry name" value="GHMP Kinase, C-terminal domain"/>
    <property type="match status" value="1"/>
</dbReference>
<gene>
    <name evidence="22" type="ORF">BCR36DRAFT_342774</name>
</gene>
<dbReference type="Pfam" id="PF00288">
    <property type="entry name" value="GHMP_kinases_N"/>
    <property type="match status" value="1"/>
</dbReference>
<dbReference type="InterPro" id="IPR006205">
    <property type="entry name" value="Mev_gal_kin"/>
</dbReference>
<keyword evidence="23" id="KW-1185">Reference proteome</keyword>
<dbReference type="GO" id="GO:0005524">
    <property type="term" value="F:ATP binding"/>
    <property type="evidence" value="ECO:0007669"/>
    <property type="project" value="UniProtKB-KW"/>
</dbReference>
<evidence type="ECO:0000256" key="19">
    <source>
        <dbReference type="RuleBase" id="RU363087"/>
    </source>
</evidence>
<dbReference type="InterPro" id="IPR006204">
    <property type="entry name" value="GHMP_kinase_N_dom"/>
</dbReference>
<evidence type="ECO:0000256" key="12">
    <source>
        <dbReference type="ARBA" id="ARBA00022955"/>
    </source>
</evidence>
<evidence type="ECO:0000256" key="2">
    <source>
        <dbReference type="ARBA" id="ARBA00006495"/>
    </source>
</evidence>
<keyword evidence="15 19" id="KW-1207">Sterol metabolism</keyword>
<evidence type="ECO:0000256" key="14">
    <source>
        <dbReference type="ARBA" id="ARBA00023098"/>
    </source>
</evidence>